<dbReference type="Proteomes" id="UP000184330">
    <property type="component" value="Unassembled WGS sequence"/>
</dbReference>
<feature type="compositionally biased region" description="Low complexity" evidence="1">
    <location>
        <begin position="760"/>
        <end position="777"/>
    </location>
</feature>
<feature type="compositionally biased region" description="Basic and acidic residues" evidence="1">
    <location>
        <begin position="590"/>
        <end position="607"/>
    </location>
</feature>
<feature type="region of interest" description="Disordered" evidence="1">
    <location>
        <begin position="508"/>
        <end position="527"/>
    </location>
</feature>
<evidence type="ECO:0000256" key="1">
    <source>
        <dbReference type="SAM" id="MobiDB-lite"/>
    </source>
</evidence>
<feature type="compositionally biased region" description="Basic and acidic residues" evidence="1">
    <location>
        <begin position="257"/>
        <end position="289"/>
    </location>
</feature>
<dbReference type="InterPro" id="IPR056416">
    <property type="entry name" value="DH_2_fung"/>
</dbReference>
<evidence type="ECO:0000313" key="6">
    <source>
        <dbReference type="Proteomes" id="UP000184330"/>
    </source>
</evidence>
<feature type="compositionally biased region" description="Basic and acidic residues" evidence="1">
    <location>
        <begin position="108"/>
        <end position="117"/>
    </location>
</feature>
<feature type="region of interest" description="Disordered" evidence="1">
    <location>
        <begin position="1788"/>
        <end position="1822"/>
    </location>
</feature>
<dbReference type="InterPro" id="IPR056223">
    <property type="entry name" value="PH_24"/>
</dbReference>
<feature type="compositionally biased region" description="Basic and acidic residues" evidence="1">
    <location>
        <begin position="306"/>
        <end position="322"/>
    </location>
</feature>
<feature type="compositionally biased region" description="Acidic residues" evidence="1">
    <location>
        <begin position="1"/>
        <end position="10"/>
    </location>
</feature>
<dbReference type="OrthoDB" id="5408934at2759"/>
<keyword evidence="6" id="KW-1185">Reference proteome</keyword>
<feature type="compositionally biased region" description="Low complexity" evidence="1">
    <location>
        <begin position="1789"/>
        <end position="1804"/>
    </location>
</feature>
<feature type="region of interest" description="Disordered" evidence="1">
    <location>
        <begin position="1"/>
        <end position="499"/>
    </location>
</feature>
<evidence type="ECO:0000259" key="3">
    <source>
        <dbReference type="Pfam" id="PF24344"/>
    </source>
</evidence>
<feature type="compositionally biased region" description="Polar residues" evidence="1">
    <location>
        <begin position="1810"/>
        <end position="1822"/>
    </location>
</feature>
<dbReference type="Pfam" id="PF24345">
    <property type="entry name" value="PH_24"/>
    <property type="match status" value="1"/>
</dbReference>
<dbReference type="STRING" id="576137.A0A1L7WPY9"/>
<feature type="region of interest" description="Disordered" evidence="1">
    <location>
        <begin position="1276"/>
        <end position="1296"/>
    </location>
</feature>
<dbReference type="InterPro" id="IPR056222">
    <property type="entry name" value="PH_23"/>
</dbReference>
<feature type="compositionally biased region" description="Acidic residues" evidence="1">
    <location>
        <begin position="1494"/>
        <end position="1508"/>
    </location>
</feature>
<organism evidence="5 6">
    <name type="scientific">Phialocephala subalpina</name>
    <dbReference type="NCBI Taxonomy" id="576137"/>
    <lineage>
        <taxon>Eukaryota</taxon>
        <taxon>Fungi</taxon>
        <taxon>Dikarya</taxon>
        <taxon>Ascomycota</taxon>
        <taxon>Pezizomycotina</taxon>
        <taxon>Leotiomycetes</taxon>
        <taxon>Helotiales</taxon>
        <taxon>Mollisiaceae</taxon>
        <taxon>Phialocephala</taxon>
        <taxon>Phialocephala fortinii species complex</taxon>
    </lineage>
</organism>
<evidence type="ECO:0000313" key="5">
    <source>
        <dbReference type="EMBL" id="CZR54811.1"/>
    </source>
</evidence>
<feature type="compositionally biased region" description="Basic and acidic residues" evidence="1">
    <location>
        <begin position="178"/>
        <end position="187"/>
    </location>
</feature>
<sequence>MAKEDDEDNEASPSTPAKRKVSNNINNGAKRTPVRGPRSPSQNVRKTSAQKNATPIRKPSANANKTPNSAPARARGGLKKTEPTLLGDFLLGRPSPARKNATVKARRKSLDAVKAEMKAGNVQQVQQPGKVQERVRQWQKSNAKAGEPEHEKDLDEIVVEYETDSDIEPVRPARRKSRTPEPRRMTEDLPSSPRPGRRKDQDEPKERDEKPRSKSVAPKKRVISDEHWMKNRRRSPPGKGRTIPKNFLQTTAINPPVERKIEDWVKRMTDPEPPSRVETPKRKVRRAESEESESTPTRSRKVSRHSPREDGIRIKPSKDRPSDGGQSTPSKLSAGDDGIRIRPSRSPSPYDGIRIKPSKDRPRDSGCTPCTHSSGKDGTRNTPDDGIRIRPSDEGSVTSEIQVKKSRDGSSRRRPKDENDTPTPTPRKKSQHLAPPTESESRSRKSSHTTTVHDDYATTAQDDDATSYMSPTPSKRRNRKSDVTESLDEIPFGNSAFSVLDLPLGAEAGTMKRPEPKRNHSFNAVPKVLKRVYTEGMKRVHDPEPPRGGPNQPPSIEKWLNGTTDPFIERPATADASSPVPEPPVSRMRSFKEDDRTEHELTAEHNQKQKRHTPKPEKPEYSPSSPLRHENNRETLPSMGKSPPISPLGLKRSPATRITSSPKSGKKFSLKEAVFDAFKGESAMAKTAIPTPFDFIGQHGPGTEPSDASTLDNISEYVPPKISPRTQEQAKFEDVPRKSSKPVSSYPRRPPPVAGGHSLSTIASVTSYSNSSSATETDTGSELSQTTVTQDTVLSGTTGSSLSRKSTKSRSKREGQGDQSGLKRSLTKHADLVSMLSLPDTTQPGRSQSIRSARSIRTTRVHLEDATVEDLLREVVQDESKYMRELNTLVDGVIPVLLTCVLSKSDSAVAAGLFEPLAYSSPDATRSFTKPIVDMGVALERLKSLHKRIPLTDPDSFLHWASQTTKIYEDYLRAWRTGFEDVVVNLAPASRKASLSGELDLDTMPTNEQGEVVGHHGEHVDVAHLLKAPMRRIKNLARIVKGLIMKRPTITAQEVLEAIEKVNEYRKVRVREEQGRKEDLKACLTDTTRAFDPKTMESAQGITIDRSRQVTMKDVFQFDMSHSSGQRMELEVELTFREARLQKESDTRDPGDILISGTNVGKSYLLFPPIITTNISARKGDTDNELVVMIRGGEENNEWGELLVLEADEKEVRDEWLSVLPAAPFPGIVVRKTMQLDPETSSMISTAGVDVKSVVGTLKKKIPEQAPIGERLRREYEKSAQITRPDSPELPPMESYGPMTTVMKKLGRKTVKLLSDDDVYELKDLNDAMAKAGHKKLRRFKPDPNPSTSPKSQWVITDAQLDAILMSGALPIIEQEPESKEVKMEEERADYREKDALGSIHIPKRRIASTTTPLKENMRPDSAVLLNSRPTTPSRDDGAPPPPVHRSPVTPPTLKNIPVIDSVTPKAGHRRGSSPLKHEYQPSSTSGASSETESVSDDDSYSESDDSLDELEEAEMDDIAGSLPAQSLIYGTRKVSPPASIYSLPNGSVAPLDSASQAPYPEGPSQSATDDTHKFNAMVTYWNHKKGSWDPVHLDPCTIKVGPGWIETFEIDSPHALYKDADASTNSLVTPEAAVKNPLIYQELTPSPYIQVRQSNAVDVQVKSTINERSRFKKSDHIQYRLLNDMDCHRLFMAVKWSRDNNPVFIHLSEQRRINDFGSNIVGNQAAKSSGSRWLFRKKSFRRKTGQLSDIGEGASTPPSSGSFSSPLKRFSGGGIFNIGKSSVSRVLGGSSAGTSSSGFSGVSPPDTPGGSQAPSFSMQSSGRVMRDIGTNNLPIILYSRAGGNWITHGQAFLTISDPQPHQRQSSTLNHGPTRHVLVALKPGKKGPEMGRVIIDDVLGADSFSKGGNTGIYVTIWRDVMDENGNVGVMPRYGGLSGKTEKWCFQTSRAGDCQWIYMMLRSGRD</sequence>
<feature type="region of interest" description="Disordered" evidence="1">
    <location>
        <begin position="1553"/>
        <end position="1572"/>
    </location>
</feature>
<feature type="compositionally biased region" description="Low complexity" evidence="1">
    <location>
        <begin position="1483"/>
        <end position="1493"/>
    </location>
</feature>
<feature type="compositionally biased region" description="Low complexity" evidence="1">
    <location>
        <begin position="794"/>
        <end position="804"/>
    </location>
</feature>
<protein>
    <submittedName>
        <fullName evidence="5">Uncharacterized protein</fullName>
    </submittedName>
</protein>
<evidence type="ECO:0000259" key="4">
    <source>
        <dbReference type="Pfam" id="PF24345"/>
    </source>
</evidence>
<name>A0A1L7WPY9_9HELO</name>
<gene>
    <name evidence="5" type="ORF">PAC_04695</name>
</gene>
<dbReference type="Pfam" id="PF24340">
    <property type="entry name" value="DH_2"/>
    <property type="match status" value="1"/>
</dbReference>
<feature type="domain" description="PH" evidence="3">
    <location>
        <begin position="1085"/>
        <end position="1226"/>
    </location>
</feature>
<feature type="compositionally biased region" description="Acidic residues" evidence="1">
    <location>
        <begin position="156"/>
        <end position="167"/>
    </location>
</feature>
<feature type="domain" description="DBL homology" evidence="2">
    <location>
        <begin position="864"/>
        <end position="1069"/>
    </location>
</feature>
<feature type="domain" description="PH" evidence="4">
    <location>
        <begin position="1566"/>
        <end position="1713"/>
    </location>
</feature>
<feature type="compositionally biased region" description="Basic and acidic residues" evidence="1">
    <location>
        <begin position="374"/>
        <end position="393"/>
    </location>
</feature>
<feature type="compositionally biased region" description="Basic and acidic residues" evidence="1">
    <location>
        <begin position="146"/>
        <end position="155"/>
    </location>
</feature>
<feature type="compositionally biased region" description="Pro residues" evidence="1">
    <location>
        <begin position="1439"/>
        <end position="1451"/>
    </location>
</feature>
<feature type="compositionally biased region" description="Polar residues" evidence="1">
    <location>
        <begin position="39"/>
        <end position="53"/>
    </location>
</feature>
<reference evidence="5 6" key="1">
    <citation type="submission" date="2016-03" db="EMBL/GenBank/DDBJ databases">
        <authorList>
            <person name="Ploux O."/>
        </authorList>
    </citation>
    <scope>NUCLEOTIDE SEQUENCE [LARGE SCALE GENOMIC DNA]</scope>
    <source>
        <strain evidence="5 6">UAMH 11012</strain>
    </source>
</reference>
<feature type="region of interest" description="Disordered" evidence="1">
    <location>
        <begin position="533"/>
        <end position="670"/>
    </location>
</feature>
<feature type="region of interest" description="Disordered" evidence="1">
    <location>
        <begin position="1745"/>
        <end position="1765"/>
    </location>
</feature>
<dbReference type="EMBL" id="FJOG01000005">
    <property type="protein sequence ID" value="CZR54811.1"/>
    <property type="molecule type" value="Genomic_DNA"/>
</dbReference>
<accession>A0A1L7WPY9</accession>
<feature type="compositionally biased region" description="Basic and acidic residues" evidence="1">
    <location>
        <begin position="353"/>
        <end position="364"/>
    </location>
</feature>
<dbReference type="Pfam" id="PF24344">
    <property type="entry name" value="PH_23"/>
    <property type="match status" value="1"/>
</dbReference>
<proteinExistence type="predicted"/>
<feature type="compositionally biased region" description="Basic and acidic residues" evidence="1">
    <location>
        <begin position="198"/>
        <end position="212"/>
    </location>
</feature>
<feature type="compositionally biased region" description="Basic and acidic residues" evidence="1">
    <location>
        <begin position="533"/>
        <end position="545"/>
    </location>
</feature>
<evidence type="ECO:0000259" key="2">
    <source>
        <dbReference type="Pfam" id="PF24340"/>
    </source>
</evidence>
<feature type="compositionally biased region" description="Basic and acidic residues" evidence="1">
    <location>
        <begin position="402"/>
        <end position="419"/>
    </location>
</feature>
<feature type="compositionally biased region" description="Basic and acidic residues" evidence="1">
    <location>
        <begin position="728"/>
        <end position="737"/>
    </location>
</feature>
<feature type="compositionally biased region" description="Low complexity" evidence="1">
    <location>
        <begin position="1756"/>
        <end position="1765"/>
    </location>
</feature>
<feature type="region of interest" description="Disordered" evidence="1">
    <location>
        <begin position="694"/>
        <end position="826"/>
    </location>
</feature>
<feature type="compositionally biased region" description="Polar residues" evidence="1">
    <location>
        <begin position="778"/>
        <end position="793"/>
    </location>
</feature>
<feature type="region of interest" description="Disordered" evidence="1">
    <location>
        <begin position="1402"/>
        <end position="1508"/>
    </location>
</feature>